<protein>
    <submittedName>
        <fullName evidence="2">Uncharacterized protein</fullName>
    </submittedName>
</protein>
<keyword evidence="3" id="KW-1185">Reference proteome</keyword>
<feature type="compositionally biased region" description="Basic and acidic residues" evidence="1">
    <location>
        <begin position="1"/>
        <end position="18"/>
    </location>
</feature>
<dbReference type="InParanoid" id="A0A409Y205"/>
<reference evidence="2 3" key="1">
    <citation type="journal article" date="2018" name="Evol. Lett.">
        <title>Horizontal gene cluster transfer increased hallucinogenic mushroom diversity.</title>
        <authorList>
            <person name="Reynolds H.T."/>
            <person name="Vijayakumar V."/>
            <person name="Gluck-Thaler E."/>
            <person name="Korotkin H.B."/>
            <person name="Matheny P.B."/>
            <person name="Slot J.C."/>
        </authorList>
    </citation>
    <scope>NUCLEOTIDE SEQUENCE [LARGE SCALE GENOMIC DNA]</scope>
    <source>
        <strain evidence="2 3">SRW20</strain>
    </source>
</reference>
<dbReference type="Proteomes" id="UP000284706">
    <property type="component" value="Unassembled WGS sequence"/>
</dbReference>
<dbReference type="AlphaFoldDB" id="A0A409Y205"/>
<comment type="caution">
    <text evidence="2">The sequence shown here is derived from an EMBL/GenBank/DDBJ whole genome shotgun (WGS) entry which is preliminary data.</text>
</comment>
<evidence type="ECO:0000256" key="1">
    <source>
        <dbReference type="SAM" id="MobiDB-lite"/>
    </source>
</evidence>
<evidence type="ECO:0000313" key="3">
    <source>
        <dbReference type="Proteomes" id="UP000284706"/>
    </source>
</evidence>
<proteinExistence type="predicted"/>
<organism evidence="2 3">
    <name type="scientific">Gymnopilus dilepis</name>
    <dbReference type="NCBI Taxonomy" id="231916"/>
    <lineage>
        <taxon>Eukaryota</taxon>
        <taxon>Fungi</taxon>
        <taxon>Dikarya</taxon>
        <taxon>Basidiomycota</taxon>
        <taxon>Agaricomycotina</taxon>
        <taxon>Agaricomycetes</taxon>
        <taxon>Agaricomycetidae</taxon>
        <taxon>Agaricales</taxon>
        <taxon>Agaricineae</taxon>
        <taxon>Hymenogastraceae</taxon>
        <taxon>Gymnopilus</taxon>
    </lineage>
</organism>
<sequence>MRRKEEEDGWWREERDQLRTGPQAVDPVSAFAGQPIKADRQRQTRPGALTPPSQQTPINIASNATCVDWEKKLESANAKSPTPLRLHFPIGHMTAISRSSNFTFELLFIPSPLLLSPLLFSPRPLVAASGVHVNSCMPGTARFAILPYPRHRFLLSPPSTTTRHSHPLGHHFHGPRWRARRLADRRADRRQPHVVTWWLAASRGFPSTALDCALCGCKRTLTAVVGCRHHYLAHIFTTPRSLALSSHVNICDHGAVVVATLVSGSTLPCTAALRSLANHGMPLAFSSLLFSAVFLRLSLSCLSPHFHAVYC</sequence>
<accession>A0A409Y205</accession>
<feature type="region of interest" description="Disordered" evidence="1">
    <location>
        <begin position="1"/>
        <end position="54"/>
    </location>
</feature>
<gene>
    <name evidence="2" type="ORF">CVT26_001305</name>
</gene>
<name>A0A409Y205_9AGAR</name>
<dbReference type="EMBL" id="NHYE01001298">
    <property type="protein sequence ID" value="PPQ97022.1"/>
    <property type="molecule type" value="Genomic_DNA"/>
</dbReference>
<evidence type="ECO:0000313" key="2">
    <source>
        <dbReference type="EMBL" id="PPQ97022.1"/>
    </source>
</evidence>
<dbReference type="OrthoDB" id="10681159at2759"/>